<evidence type="ECO:0000313" key="1">
    <source>
        <dbReference type="EMBL" id="BCS83349.1"/>
    </source>
</evidence>
<accession>A0ABM7NT96</accession>
<sequence length="155" mass="15653">MGFYGGCGVPCGGGFNNYYNNGFGSGFGNNRCQDNFGACTNNVSGKNREVYYEKENCFNSNNSNFCGNRVADSCNGWNNGCASGGAGGWNNGWGGGCGPIGGCGIVGGGCGPVVGGCGPVVGGCGFGPFAGKTYRRQGPGTKLCKGLGYKSHKKD</sequence>
<keyword evidence="2" id="KW-1185">Reference proteome</keyword>
<dbReference type="EMBL" id="AP024483">
    <property type="protein sequence ID" value="BCS83349.1"/>
    <property type="molecule type" value="Genomic_DNA"/>
</dbReference>
<dbReference type="Proteomes" id="UP001321479">
    <property type="component" value="Segment"/>
</dbReference>
<evidence type="ECO:0000313" key="2">
    <source>
        <dbReference type="Proteomes" id="UP001321479"/>
    </source>
</evidence>
<organism evidence="1 2">
    <name type="scientific">Cotonvirus japonicus</name>
    <dbReference type="NCBI Taxonomy" id="2811091"/>
    <lineage>
        <taxon>Viruses</taxon>
        <taxon>Varidnaviria</taxon>
        <taxon>Bamfordvirae</taxon>
        <taxon>Nucleocytoviricota</taxon>
        <taxon>Megaviricetes</taxon>
        <taxon>Imitervirales</taxon>
        <taxon>Mimiviridae</taxon>
        <taxon>Megamimivirinae</taxon>
        <taxon>Cotonvirus</taxon>
        <taxon>Cotonvirus japonicum</taxon>
    </lineage>
</organism>
<dbReference type="RefSeq" id="YP_010841957.1">
    <property type="nucleotide sequence ID" value="NC_079139.1"/>
</dbReference>
<reference evidence="1 2" key="1">
    <citation type="submission" date="2021-02" db="EMBL/GenBank/DDBJ databases">
        <title>Cotonvirus japonicus, which uses Golgi apparatus of host cells for its virion factory, phylogenetically links tailed tupanvirus and icosahedral mimivirus.</title>
        <authorList>
            <person name="Takahashi H."/>
            <person name="Fukaya S."/>
            <person name="Song C."/>
            <person name="Murata K."/>
            <person name="Takemura M."/>
        </authorList>
    </citation>
    <scope>NUCLEOTIDE SEQUENCE [LARGE SCALE GENOMIC DNA]</scope>
</reference>
<name>A0ABM7NT96_9VIRU</name>
<proteinExistence type="predicted"/>
<protein>
    <submittedName>
        <fullName evidence="1">Uncharacterized protein</fullName>
    </submittedName>
</protein>
<dbReference type="GeneID" id="80558554"/>